<proteinExistence type="predicted"/>
<dbReference type="OrthoDB" id="5326183at2"/>
<evidence type="ECO:0000313" key="3">
    <source>
        <dbReference type="Proteomes" id="UP000256379"/>
    </source>
</evidence>
<keyword evidence="3" id="KW-1185">Reference proteome</keyword>
<name>A0A3D8I900_9HELI</name>
<organism evidence="2 3">
    <name type="scientific">Helicobacter didelphidarum</name>
    <dbReference type="NCBI Taxonomy" id="2040648"/>
    <lineage>
        <taxon>Bacteria</taxon>
        <taxon>Pseudomonadati</taxon>
        <taxon>Campylobacterota</taxon>
        <taxon>Epsilonproteobacteria</taxon>
        <taxon>Campylobacterales</taxon>
        <taxon>Helicobacteraceae</taxon>
        <taxon>Helicobacter</taxon>
    </lineage>
</organism>
<dbReference type="AlphaFoldDB" id="A0A3D8I900"/>
<accession>A0A3D8I900</accession>
<comment type="caution">
    <text evidence="2">The sequence shown here is derived from an EMBL/GenBank/DDBJ whole genome shotgun (WGS) entry which is preliminary data.</text>
</comment>
<dbReference type="EMBL" id="NXLQ01000044">
    <property type="protein sequence ID" value="RDU61629.1"/>
    <property type="molecule type" value="Genomic_DNA"/>
</dbReference>
<reference evidence="2 3" key="1">
    <citation type="submission" date="2018-04" db="EMBL/GenBank/DDBJ databases">
        <title>Novel Campyloabacter and Helicobacter Species and Strains.</title>
        <authorList>
            <person name="Mannion A.J."/>
            <person name="Shen Z."/>
            <person name="Fox J.G."/>
        </authorList>
    </citation>
    <scope>NUCLEOTIDE SEQUENCE [LARGE SCALE GENOMIC DNA]</scope>
    <source>
        <strain evidence="2 3">MIT 17-337</strain>
    </source>
</reference>
<dbReference type="Proteomes" id="UP000256379">
    <property type="component" value="Unassembled WGS sequence"/>
</dbReference>
<feature type="compositionally biased region" description="Polar residues" evidence="1">
    <location>
        <begin position="360"/>
        <end position="374"/>
    </location>
</feature>
<gene>
    <name evidence="2" type="ORF">CQA53_09860</name>
</gene>
<evidence type="ECO:0000256" key="1">
    <source>
        <dbReference type="SAM" id="MobiDB-lite"/>
    </source>
</evidence>
<dbReference type="RefSeq" id="WP_115543821.1">
    <property type="nucleotide sequence ID" value="NZ_NXLQ01000044.1"/>
</dbReference>
<protein>
    <submittedName>
        <fullName evidence="2">Uncharacterized protein</fullName>
    </submittedName>
</protein>
<feature type="region of interest" description="Disordered" evidence="1">
    <location>
        <begin position="355"/>
        <end position="374"/>
    </location>
</feature>
<evidence type="ECO:0000313" key="2">
    <source>
        <dbReference type="EMBL" id="RDU61629.1"/>
    </source>
</evidence>
<sequence>MLHTNTKQSNTESIDKIQPADTRYTTILNLATQESKENEKAYREEKALLESKAKDSKENKESISTAFLCPVLEDNELKCPHNGRVKLKSKKGKSFKSKDIPMILESDLLNASIIGCTNNIAGVPTPCSLVSVILPSARAYKKYNDDYPIMQDLCVSGVLSDKGFPITCKPKNNTFKINAPNPTNSKERDKDTKDLVIPYHKPTFTICYKIDSLQKNSLNIYQCTINHKEMKSHIILQEYELDMSECKDIKKSDLPLSIQEDYKNKDFTYKAFSIVFDNHTREYVCIIPTRIPKILKKAFEEHKEAQENKDYGYGAFTLIDDTYKEYKQESIYSKEIWLMPAQCKKLTIEFGNEDREDTQSNHNSYNTLSNIYVR</sequence>